<dbReference type="CDD" id="cd07438">
    <property type="entry name" value="PHP_HisPPase_AMP"/>
    <property type="match status" value="1"/>
</dbReference>
<dbReference type="SMART" id="SM00481">
    <property type="entry name" value="POLIIIAc"/>
    <property type="match status" value="1"/>
</dbReference>
<dbReference type="Gene3D" id="1.10.150.650">
    <property type="match status" value="1"/>
</dbReference>
<dbReference type="Proteomes" id="UP000789738">
    <property type="component" value="Unassembled WGS sequence"/>
</dbReference>
<dbReference type="PANTHER" id="PTHR42924">
    <property type="entry name" value="EXONUCLEASE"/>
    <property type="match status" value="1"/>
</dbReference>
<evidence type="ECO:0000313" key="2">
    <source>
        <dbReference type="EMBL" id="CAG9703615.1"/>
    </source>
</evidence>
<dbReference type="SUPFAM" id="SSF89550">
    <property type="entry name" value="PHP domain-like"/>
    <property type="match status" value="1"/>
</dbReference>
<dbReference type="RefSeq" id="WP_159115502.1">
    <property type="nucleotide sequence ID" value="NZ_CAKJVE010000004.1"/>
</dbReference>
<dbReference type="Pfam" id="PF02811">
    <property type="entry name" value="PHP"/>
    <property type="match status" value="1"/>
</dbReference>
<dbReference type="InterPro" id="IPR003141">
    <property type="entry name" value="Pol/His_phosphatase_N"/>
</dbReference>
<organism evidence="3 4">
    <name type="scientific">Clostridium neonatale</name>
    <dbReference type="NCBI Taxonomy" id="137838"/>
    <lineage>
        <taxon>Bacteria</taxon>
        <taxon>Bacillati</taxon>
        <taxon>Bacillota</taxon>
        <taxon>Clostridia</taxon>
        <taxon>Eubacteriales</taxon>
        <taxon>Clostridiaceae</taxon>
        <taxon>Clostridium</taxon>
    </lineage>
</organism>
<evidence type="ECO:0000313" key="4">
    <source>
        <dbReference type="Proteomes" id="UP000431451"/>
    </source>
</evidence>
<reference evidence="3 4" key="1">
    <citation type="submission" date="2018-06" db="EMBL/GenBank/DDBJ databases">
        <authorList>
            <consortium name="IHU Genomes"/>
        </authorList>
    </citation>
    <scope>NUCLEOTIDE SEQUENCE [LARGE SCALE GENOMIC DNA]</scope>
    <source>
        <strain evidence="3 4">NEC25</strain>
    </source>
</reference>
<sequence length="270" mass="30082">MKGDLHIHTNISDGSYSAKEVLEMAKKNELTHIGITNHDTVKGLSEAVEMGKEFGIKVIPGIEISAYDFKNNRKVHILGYNFELKGANISKLCNPTLEARNENSMWQMRTLIENGYDIDVKSVQEKSKVGGVLYKQHIMQALIEKDYTTSIYSDLYKRLFKNNGICAHDIEYVDAKDAVRAIKDDGGLAVLAHPGQLNSYDLIPELVSNGLDGIEVNHISHNDEDVKKVIEFSQIYGLILTGGSDFHGTYGEEDINIGPILSPREALNLF</sequence>
<evidence type="ECO:0000313" key="3">
    <source>
        <dbReference type="EMBL" id="VCT82789.1"/>
    </source>
</evidence>
<evidence type="ECO:0000259" key="1">
    <source>
        <dbReference type="SMART" id="SM00481"/>
    </source>
</evidence>
<protein>
    <submittedName>
        <fullName evidence="3">Phosphoribosyl 1,2-cyclic phosphate 1,2-diphosphodiesterase</fullName>
        <ecNumber evidence="3">3.1.4.57</ecNumber>
    </submittedName>
</protein>
<dbReference type="Proteomes" id="UP000431451">
    <property type="component" value="Unassembled WGS sequence"/>
</dbReference>
<dbReference type="EC" id="3.1.4.57" evidence="3"/>
<dbReference type="InterPro" id="IPR052018">
    <property type="entry name" value="PHP_domain"/>
</dbReference>
<dbReference type="EMBL" id="CAKJVE010000004">
    <property type="protein sequence ID" value="CAG9703615.1"/>
    <property type="molecule type" value="Genomic_DNA"/>
</dbReference>
<name>A0A650LPA1_9CLOT</name>
<keyword evidence="3" id="KW-0378">Hydrolase</keyword>
<gene>
    <name evidence="3" type="primary">phnPP</name>
    <name evidence="2" type="ORF">CNEO_40717</name>
    <name evidence="3" type="ORF">CNEONATNEC25_00349</name>
</gene>
<dbReference type="Gene3D" id="3.20.20.140">
    <property type="entry name" value="Metal-dependent hydrolases"/>
    <property type="match status" value="1"/>
</dbReference>
<dbReference type="EMBL" id="UWJD01000001">
    <property type="protein sequence ID" value="VCT82789.1"/>
    <property type="molecule type" value="Genomic_DNA"/>
</dbReference>
<dbReference type="InterPro" id="IPR016195">
    <property type="entry name" value="Pol/histidinol_Pase-like"/>
</dbReference>
<dbReference type="GO" id="GO:0035312">
    <property type="term" value="F:5'-3' DNA exonuclease activity"/>
    <property type="evidence" value="ECO:0007669"/>
    <property type="project" value="TreeGrafter"/>
</dbReference>
<proteinExistence type="predicted"/>
<dbReference type="GO" id="GO:0004534">
    <property type="term" value="F:5'-3' RNA exonuclease activity"/>
    <property type="evidence" value="ECO:0007669"/>
    <property type="project" value="TreeGrafter"/>
</dbReference>
<accession>A0A650LPA1</accession>
<dbReference type="GO" id="GO:0102561">
    <property type="term" value="F:phosphoribosyl 1,2-cyclic phosphate 1,2-diphosphodiesterase activity"/>
    <property type="evidence" value="ECO:0007669"/>
    <property type="project" value="UniProtKB-EC"/>
</dbReference>
<feature type="domain" description="Polymerase/histidinol phosphatase N-terminal" evidence="1">
    <location>
        <begin position="3"/>
        <end position="68"/>
    </location>
</feature>
<dbReference type="PANTHER" id="PTHR42924:SF3">
    <property type="entry name" value="POLYMERASE_HISTIDINOL PHOSPHATASE N-TERMINAL DOMAIN-CONTAINING PROTEIN"/>
    <property type="match status" value="1"/>
</dbReference>
<dbReference type="AlphaFoldDB" id="A0A650LPA1"/>
<reference evidence="2" key="2">
    <citation type="submission" date="2021-10" db="EMBL/GenBank/DDBJ databases">
        <authorList>
            <person name="Mesa V."/>
        </authorList>
    </citation>
    <scope>NUCLEOTIDE SEQUENCE</scope>
    <source>
        <strain evidence="2">CC3_PB</strain>
    </source>
</reference>
<dbReference type="InterPro" id="IPR004013">
    <property type="entry name" value="PHP_dom"/>
</dbReference>